<dbReference type="GO" id="GO:0000009">
    <property type="term" value="F:alpha-1,6-mannosyltransferase activity"/>
    <property type="evidence" value="ECO:0007669"/>
    <property type="project" value="TreeGrafter"/>
</dbReference>
<dbReference type="STRING" id="669874.A0A1E4TV81"/>
<evidence type="ECO:0000313" key="5">
    <source>
        <dbReference type="Proteomes" id="UP000094236"/>
    </source>
</evidence>
<evidence type="ECO:0000313" key="4">
    <source>
        <dbReference type="EMBL" id="ODV95651.1"/>
    </source>
</evidence>
<dbReference type="AlphaFoldDB" id="A0A1E4TV81"/>
<dbReference type="Proteomes" id="UP000094236">
    <property type="component" value="Unassembled WGS sequence"/>
</dbReference>
<dbReference type="SUPFAM" id="SSF53448">
    <property type="entry name" value="Nucleotide-diphospho-sugar transferases"/>
    <property type="match status" value="1"/>
</dbReference>
<evidence type="ECO:0000256" key="2">
    <source>
        <dbReference type="SAM" id="MobiDB-lite"/>
    </source>
</evidence>
<feature type="signal peptide" evidence="3">
    <location>
        <begin position="1"/>
        <end position="18"/>
    </location>
</feature>
<dbReference type="GO" id="GO:0006487">
    <property type="term" value="P:protein N-linked glycosylation"/>
    <property type="evidence" value="ECO:0007669"/>
    <property type="project" value="TreeGrafter"/>
</dbReference>
<keyword evidence="3" id="KW-0732">Signal</keyword>
<dbReference type="Pfam" id="PF03452">
    <property type="entry name" value="Anp1"/>
    <property type="match status" value="1"/>
</dbReference>
<protein>
    <recommendedName>
        <fullName evidence="6">Glycosyltransferase family 62 protein</fullName>
    </recommendedName>
</protein>
<dbReference type="PANTHER" id="PTHR43083">
    <property type="entry name" value="MANNAN POLYMERASE II"/>
    <property type="match status" value="1"/>
</dbReference>
<dbReference type="OrthoDB" id="204164at2759"/>
<name>A0A1E4TV81_PACTA</name>
<comment type="similarity">
    <text evidence="1">Belongs to the ANP1/MMN9/VAN1 family.</text>
</comment>
<feature type="region of interest" description="Disordered" evidence="2">
    <location>
        <begin position="35"/>
        <end position="61"/>
    </location>
</feature>
<sequence length="430" mass="48489">MAWRRVSINLILLMGVASLFLLMYSQNPQTMRDMMAKSAEAATGKKSESSSTDKASGDGKEVLVNTNPETIYKTVTAEVTVEATKTITEQITQSANIVVSEPISTAFSVTHFKSKKYNFEKYIISKSRNLDSQEPSVLIVSAIAGNSAFGGPRKFEDFMKMFSKLSHNKNDISLGFLFKSKDELTSVMNFLLEYENSSPILEQYYRITLIYAPFIEDTFTASRGDRHNDNIQKLRRRVLSRTRNFLINHSAANEDYILSFDSDVIDVPSQMLDVFISSDKDIIVPRVRMGDNQDYDLNTWAGPRVKPNAAEFEKLNANKNDENDFVFIPNRVPGKTRFLSDMIDKKIADNSEEAGHYAVEVNSVGGAVLFFKTEIFRQGVIFPPFYVIGAEWERVEGYDGIETEGICYQAKVLGYSCFAFPNIVASHYVE</sequence>
<dbReference type="InterPro" id="IPR029044">
    <property type="entry name" value="Nucleotide-diphossugar_trans"/>
</dbReference>
<evidence type="ECO:0000256" key="1">
    <source>
        <dbReference type="ARBA" id="ARBA00037964"/>
    </source>
</evidence>
<gene>
    <name evidence="4" type="ORF">PACTADRAFT_50349</name>
</gene>
<keyword evidence="5" id="KW-1185">Reference proteome</keyword>
<dbReference type="PANTHER" id="PTHR43083:SF6">
    <property type="entry name" value="MANNAN POLYMERASE COMPLEXES SUBUNIT MNN9"/>
    <property type="match status" value="1"/>
</dbReference>
<dbReference type="GO" id="GO:0000032">
    <property type="term" value="P:cell wall mannoprotein biosynthetic process"/>
    <property type="evidence" value="ECO:0007669"/>
    <property type="project" value="TreeGrafter"/>
</dbReference>
<organism evidence="4 5">
    <name type="scientific">Pachysolen tannophilus NRRL Y-2460</name>
    <dbReference type="NCBI Taxonomy" id="669874"/>
    <lineage>
        <taxon>Eukaryota</taxon>
        <taxon>Fungi</taxon>
        <taxon>Dikarya</taxon>
        <taxon>Ascomycota</taxon>
        <taxon>Saccharomycotina</taxon>
        <taxon>Pichiomycetes</taxon>
        <taxon>Pachysolenaceae</taxon>
        <taxon>Pachysolen</taxon>
    </lineage>
</organism>
<dbReference type="InterPro" id="IPR052086">
    <property type="entry name" value="Mannan_Polymerase_Subunit"/>
</dbReference>
<dbReference type="EMBL" id="KV454014">
    <property type="protein sequence ID" value="ODV95651.1"/>
    <property type="molecule type" value="Genomic_DNA"/>
</dbReference>
<evidence type="ECO:0000256" key="3">
    <source>
        <dbReference type="SAM" id="SignalP"/>
    </source>
</evidence>
<dbReference type="GO" id="GO:0000136">
    <property type="term" value="C:mannan polymerase complex"/>
    <property type="evidence" value="ECO:0007669"/>
    <property type="project" value="TreeGrafter"/>
</dbReference>
<evidence type="ECO:0008006" key="6">
    <source>
        <dbReference type="Google" id="ProtNLM"/>
    </source>
</evidence>
<proteinExistence type="inferred from homology"/>
<reference evidence="5" key="1">
    <citation type="submission" date="2016-05" db="EMBL/GenBank/DDBJ databases">
        <title>Comparative genomics of biotechnologically important yeasts.</title>
        <authorList>
            <consortium name="DOE Joint Genome Institute"/>
            <person name="Riley R."/>
            <person name="Haridas S."/>
            <person name="Wolfe K.H."/>
            <person name="Lopes M.R."/>
            <person name="Hittinger C.T."/>
            <person name="Goker M."/>
            <person name="Salamov A."/>
            <person name="Wisecaver J."/>
            <person name="Long T.M."/>
            <person name="Aerts A.L."/>
            <person name="Barry K."/>
            <person name="Choi C."/>
            <person name="Clum A."/>
            <person name="Coughlan A.Y."/>
            <person name="Deshpande S."/>
            <person name="Douglass A.P."/>
            <person name="Hanson S.J."/>
            <person name="Klenk H.-P."/>
            <person name="Labutti K."/>
            <person name="Lapidus A."/>
            <person name="Lindquist E."/>
            <person name="Lipzen A."/>
            <person name="Meier-Kolthoff J.P."/>
            <person name="Ohm R.A."/>
            <person name="Otillar R.P."/>
            <person name="Pangilinan J."/>
            <person name="Peng Y."/>
            <person name="Rokas A."/>
            <person name="Rosa C.A."/>
            <person name="Scheuner C."/>
            <person name="Sibirny A.A."/>
            <person name="Slot J.C."/>
            <person name="Stielow J.B."/>
            <person name="Sun H."/>
            <person name="Kurtzman C.P."/>
            <person name="Blackwell M."/>
            <person name="Grigoriev I.V."/>
            <person name="Jeffries T.W."/>
        </authorList>
    </citation>
    <scope>NUCLEOTIDE SEQUENCE [LARGE SCALE GENOMIC DNA]</scope>
    <source>
        <strain evidence="5">NRRL Y-2460</strain>
    </source>
</reference>
<dbReference type="Gene3D" id="3.90.550.10">
    <property type="entry name" value="Spore Coat Polysaccharide Biosynthesis Protein SpsA, Chain A"/>
    <property type="match status" value="1"/>
</dbReference>
<feature type="chain" id="PRO_5009163366" description="Glycosyltransferase family 62 protein" evidence="3">
    <location>
        <begin position="19"/>
        <end position="430"/>
    </location>
</feature>
<accession>A0A1E4TV81</accession>